<dbReference type="Proteomes" id="UP000027238">
    <property type="component" value="Unassembled WGS sequence"/>
</dbReference>
<dbReference type="GO" id="GO:0016567">
    <property type="term" value="P:protein ubiquitination"/>
    <property type="evidence" value="ECO:0007669"/>
    <property type="project" value="InterPro"/>
</dbReference>
<keyword evidence="2" id="KW-1133">Transmembrane helix</keyword>
<dbReference type="GO" id="GO:0005634">
    <property type="term" value="C:nucleus"/>
    <property type="evidence" value="ECO:0007669"/>
    <property type="project" value="TreeGrafter"/>
</dbReference>
<evidence type="ECO:0000256" key="1">
    <source>
        <dbReference type="SAM" id="MobiDB-lite"/>
    </source>
</evidence>
<keyword evidence="4" id="KW-1185">Reference proteome</keyword>
<feature type="compositionally biased region" description="Low complexity" evidence="1">
    <location>
        <begin position="461"/>
        <end position="472"/>
    </location>
</feature>
<dbReference type="eggNOG" id="ENOG502RXA3">
    <property type="taxonomic scope" value="Eukaryota"/>
</dbReference>
<feature type="compositionally biased region" description="Gly residues" evidence="1">
    <location>
        <begin position="130"/>
        <end position="144"/>
    </location>
</feature>
<accession>A0A066WU78</accession>
<feature type="compositionally biased region" description="Pro residues" evidence="1">
    <location>
        <begin position="1"/>
        <end position="11"/>
    </location>
</feature>
<dbReference type="GO" id="GO:0061630">
    <property type="term" value="F:ubiquitin protein ligase activity"/>
    <property type="evidence" value="ECO:0007669"/>
    <property type="project" value="InterPro"/>
</dbReference>
<evidence type="ECO:0008006" key="5">
    <source>
        <dbReference type="Google" id="ProtNLM"/>
    </source>
</evidence>
<name>A0A066WU78_COLSU</name>
<dbReference type="OrthoDB" id="5421842at2759"/>
<gene>
    <name evidence="3" type="ORF">CSUB01_07129</name>
</gene>
<dbReference type="AlphaFoldDB" id="A0A066WU78"/>
<proteinExistence type="predicted"/>
<sequence>MSAPPPPPPHGEAPKTTAGSPPPSAGLGPGNYDIFVIPQRDKGGGFIYLPSLAPNGPSFAAGFACALVLVVVFQSMAPAFRAWWGTYQGMGNMGMTLLVIAVGVGAWAWGKSQSQHPPSSNGPNPNYRSGPGGYGAGANFGGAGYANAGPPPPPPPHGNQYAGAPPNSPPPNQGAGNGGPRTQWQERPQPPPPREPETEPEPEPEPRKADPPPKPKPDPSKGAWEKAREETKKREQERKAKEEEERRKAETARKLKEFREREARERARREKEEQERREKLEQEIREKEELKQKLEKERQEKEKLQREKELAEQEAKEREARAAKEKEKETKDREEARKKEAAEAAARKARVEAQLEAFRKAKKEREEAEKAKKAREEEAARKAKEEADRKAKEEADRKAKEEEDRKAKEAAEAADNVRKGSSYAYSSVGEKTTRTVDEDQYSYRPYDKPKHRPASSVGSETSWAPSATTTRTTPPPSMRGPYTTKDPDKIVIKAVYLFMNQFAKTPASQLVSGFGTVTDGLILRITTEGLFIDDDVRGVPQREWDVKAWTLKLVEVWCPPHCLNSNAAPAPAPATSANHPHANLFQKMANQRARTADRGATKPLTGDEADAYLTEMLRACKSCCHLGLCDTRFKDTNVASPTGQTGAWKNKSLHVLRATVRDQEGKRYMFVLDEEEAWKVAVGVQRLRKGTQVRSLGVSGMSASEARGALETLGWS</sequence>
<feature type="transmembrane region" description="Helical" evidence="2">
    <location>
        <begin position="92"/>
        <end position="110"/>
    </location>
</feature>
<feature type="region of interest" description="Disordered" evidence="1">
    <location>
        <begin position="1"/>
        <end position="24"/>
    </location>
</feature>
<dbReference type="GO" id="GO:0006511">
    <property type="term" value="P:ubiquitin-dependent protein catabolic process"/>
    <property type="evidence" value="ECO:0007669"/>
    <property type="project" value="TreeGrafter"/>
</dbReference>
<evidence type="ECO:0000313" key="4">
    <source>
        <dbReference type="Proteomes" id="UP000027238"/>
    </source>
</evidence>
<comment type="caution">
    <text evidence="3">The sequence shown here is derived from an EMBL/GenBank/DDBJ whole genome shotgun (WGS) entry which is preliminary data.</text>
</comment>
<feature type="compositionally biased region" description="Polar residues" evidence="1">
    <location>
        <begin position="111"/>
        <end position="127"/>
    </location>
</feature>
<evidence type="ECO:0000313" key="3">
    <source>
        <dbReference type="EMBL" id="KDN60172.1"/>
    </source>
</evidence>
<feature type="transmembrane region" description="Helical" evidence="2">
    <location>
        <begin position="59"/>
        <end position="80"/>
    </location>
</feature>
<keyword evidence="2" id="KW-0812">Transmembrane</keyword>
<evidence type="ECO:0000256" key="2">
    <source>
        <dbReference type="SAM" id="Phobius"/>
    </source>
</evidence>
<dbReference type="PANTHER" id="PTHR15439:SF0">
    <property type="entry name" value="CELL DIVISION CYCLE AND APOPTOSIS REGULATOR PROTEIN 1-RELATED"/>
    <property type="match status" value="1"/>
</dbReference>
<dbReference type="EMBL" id="JMSE01001545">
    <property type="protein sequence ID" value="KDN60172.1"/>
    <property type="molecule type" value="Genomic_DNA"/>
</dbReference>
<dbReference type="InterPro" id="IPR033489">
    <property type="entry name" value="RBBP6"/>
</dbReference>
<dbReference type="STRING" id="1173701.A0A066WU78"/>
<organism evidence="3 4">
    <name type="scientific">Colletotrichum sublineola</name>
    <name type="common">Sorghum anthracnose fungus</name>
    <dbReference type="NCBI Taxonomy" id="1173701"/>
    <lineage>
        <taxon>Eukaryota</taxon>
        <taxon>Fungi</taxon>
        <taxon>Dikarya</taxon>
        <taxon>Ascomycota</taxon>
        <taxon>Pezizomycotina</taxon>
        <taxon>Sordariomycetes</taxon>
        <taxon>Hypocreomycetidae</taxon>
        <taxon>Glomerellales</taxon>
        <taxon>Glomerellaceae</taxon>
        <taxon>Colletotrichum</taxon>
        <taxon>Colletotrichum graminicola species complex</taxon>
    </lineage>
</organism>
<dbReference type="PANTHER" id="PTHR15439">
    <property type="entry name" value="RETINOBLASTOMA-BINDING PROTEIN 6"/>
    <property type="match status" value="1"/>
</dbReference>
<dbReference type="HOGENOM" id="CLU_010837_0_0_1"/>
<feature type="compositionally biased region" description="Basic and acidic residues" evidence="1">
    <location>
        <begin position="204"/>
        <end position="418"/>
    </location>
</feature>
<dbReference type="GO" id="GO:0006397">
    <property type="term" value="P:mRNA processing"/>
    <property type="evidence" value="ECO:0007669"/>
    <property type="project" value="InterPro"/>
</dbReference>
<protein>
    <recommendedName>
        <fullName evidence="5">Trans-sialidase</fullName>
    </recommendedName>
</protein>
<reference evidence="4" key="1">
    <citation type="journal article" date="2014" name="Genome Announc.">
        <title>Draft genome sequence of Colletotrichum sublineola, a destructive pathogen of cultivated sorghum.</title>
        <authorList>
            <person name="Baroncelli R."/>
            <person name="Sanz-Martin J.M."/>
            <person name="Rech G.E."/>
            <person name="Sukno S.A."/>
            <person name="Thon M.R."/>
        </authorList>
    </citation>
    <scope>NUCLEOTIDE SEQUENCE [LARGE SCALE GENOMIC DNA]</scope>
    <source>
        <strain evidence="4">TX430BB</strain>
    </source>
</reference>
<dbReference type="OMA" id="NNAFMKT"/>
<keyword evidence="2" id="KW-0472">Membrane</keyword>
<feature type="region of interest" description="Disordered" evidence="1">
    <location>
        <begin position="111"/>
        <end position="485"/>
    </location>
</feature>